<dbReference type="Proteomes" id="UP000886785">
    <property type="component" value="Unassembled WGS sequence"/>
</dbReference>
<name>A0A9D1DS49_9FIRM</name>
<reference evidence="1" key="2">
    <citation type="journal article" date="2021" name="PeerJ">
        <title>Extensive microbial diversity within the chicken gut microbiome revealed by metagenomics and culture.</title>
        <authorList>
            <person name="Gilroy R."/>
            <person name="Ravi A."/>
            <person name="Getino M."/>
            <person name="Pursley I."/>
            <person name="Horton D.L."/>
            <person name="Alikhan N.F."/>
            <person name="Baker D."/>
            <person name="Gharbi K."/>
            <person name="Hall N."/>
            <person name="Watson M."/>
            <person name="Adriaenssens E.M."/>
            <person name="Foster-Nyarko E."/>
            <person name="Jarju S."/>
            <person name="Secka A."/>
            <person name="Antonio M."/>
            <person name="Oren A."/>
            <person name="Chaudhuri R.R."/>
            <person name="La Ragione R."/>
            <person name="Hildebrand F."/>
            <person name="Pallen M.J."/>
        </authorList>
    </citation>
    <scope>NUCLEOTIDE SEQUENCE</scope>
    <source>
        <strain evidence="1">ChiSjej1B19-7085</strain>
    </source>
</reference>
<reference evidence="1" key="1">
    <citation type="submission" date="2020-10" db="EMBL/GenBank/DDBJ databases">
        <authorList>
            <person name="Gilroy R."/>
        </authorList>
    </citation>
    <scope>NUCLEOTIDE SEQUENCE</scope>
    <source>
        <strain evidence="1">ChiSjej1B19-7085</strain>
    </source>
</reference>
<comment type="caution">
    <text evidence="1">The sequence shown here is derived from an EMBL/GenBank/DDBJ whole genome shotgun (WGS) entry which is preliminary data.</text>
</comment>
<dbReference type="NCBIfam" id="TIGR02837">
    <property type="entry name" value="spore_II_R"/>
    <property type="match status" value="1"/>
</dbReference>
<gene>
    <name evidence="1" type="primary">spoIIR</name>
    <name evidence="1" type="ORF">IAA54_09690</name>
</gene>
<dbReference type="InterPro" id="IPR014202">
    <property type="entry name" value="Spore_II_R"/>
</dbReference>
<accession>A0A9D1DS49</accession>
<evidence type="ECO:0000313" key="2">
    <source>
        <dbReference type="Proteomes" id="UP000886785"/>
    </source>
</evidence>
<sequence>MKTMEKAFVLAFLVTVLLSFTGLAGASEDIPNHILRLHVLANSDTSEDQELKLAVRDRILAESEGIFFGVHTKEEAEDAVTEHIERLEAAAHDEIQKRGYSYPVEIGLENTYFPTRQYGEITLPAGRYDALRVKIGKAEGHNWWCVMFPSLCVPAAGDGTELEDVLSASQMDLVEGGYEIKFKTVELYEQVKEWIAGHF</sequence>
<organism evidence="1 2">
    <name type="scientific">Candidatus Gallacutalibacter pullicola</name>
    <dbReference type="NCBI Taxonomy" id="2840830"/>
    <lineage>
        <taxon>Bacteria</taxon>
        <taxon>Bacillati</taxon>
        <taxon>Bacillota</taxon>
        <taxon>Clostridia</taxon>
        <taxon>Eubacteriales</taxon>
        <taxon>Candidatus Gallacutalibacter</taxon>
    </lineage>
</organism>
<dbReference type="EMBL" id="DVHF01000117">
    <property type="protein sequence ID" value="HIR57928.1"/>
    <property type="molecule type" value="Genomic_DNA"/>
</dbReference>
<dbReference type="Pfam" id="PF09551">
    <property type="entry name" value="Spore_II_R"/>
    <property type="match status" value="1"/>
</dbReference>
<dbReference type="AlphaFoldDB" id="A0A9D1DS49"/>
<evidence type="ECO:0000313" key="1">
    <source>
        <dbReference type="EMBL" id="HIR57928.1"/>
    </source>
</evidence>
<protein>
    <submittedName>
        <fullName evidence="1">Stage II sporulation protein R</fullName>
    </submittedName>
</protein>
<proteinExistence type="predicted"/>